<gene>
    <name evidence="13" type="primary">panF_1</name>
    <name evidence="13" type="ORF">NCTC5052_03757</name>
</gene>
<dbReference type="InterPro" id="IPR038377">
    <property type="entry name" value="Na/Glc_symporter_sf"/>
</dbReference>
<evidence type="ECO:0000313" key="14">
    <source>
        <dbReference type="Proteomes" id="UP000254103"/>
    </source>
</evidence>
<accession>A0A377Y433</accession>
<evidence type="ECO:0000256" key="1">
    <source>
        <dbReference type="ARBA" id="ARBA00004141"/>
    </source>
</evidence>
<keyword evidence="4" id="KW-1003">Cell membrane</keyword>
<feature type="transmembrane region" description="Helical" evidence="12">
    <location>
        <begin position="201"/>
        <end position="225"/>
    </location>
</feature>
<evidence type="ECO:0000256" key="12">
    <source>
        <dbReference type="SAM" id="Phobius"/>
    </source>
</evidence>
<comment type="subcellular location">
    <subcellularLocation>
        <location evidence="1">Membrane</location>
        <topology evidence="1">Multi-pass membrane protein</topology>
    </subcellularLocation>
</comment>
<dbReference type="Gene3D" id="1.20.1730.10">
    <property type="entry name" value="Sodium/glucose cotransporter"/>
    <property type="match status" value="1"/>
</dbReference>
<dbReference type="InterPro" id="IPR011849">
    <property type="entry name" value="Na/pantothenate_symporter"/>
</dbReference>
<evidence type="ECO:0000256" key="2">
    <source>
        <dbReference type="ARBA" id="ARBA00006434"/>
    </source>
</evidence>
<comment type="similarity">
    <text evidence="2 11">Belongs to the sodium:solute symporter (SSF) (TC 2.A.21) family.</text>
</comment>
<dbReference type="NCBIfam" id="TIGR02119">
    <property type="entry name" value="panF"/>
    <property type="match status" value="1"/>
</dbReference>
<keyword evidence="7 12" id="KW-1133">Transmembrane helix</keyword>
<dbReference type="GO" id="GO:0036376">
    <property type="term" value="P:sodium ion export across plasma membrane"/>
    <property type="evidence" value="ECO:0007669"/>
    <property type="project" value="InterPro"/>
</dbReference>
<dbReference type="InterPro" id="IPR050277">
    <property type="entry name" value="Sodium:Solute_Symporter"/>
</dbReference>
<evidence type="ECO:0000256" key="7">
    <source>
        <dbReference type="ARBA" id="ARBA00022989"/>
    </source>
</evidence>
<evidence type="ECO:0000256" key="8">
    <source>
        <dbReference type="ARBA" id="ARBA00023053"/>
    </source>
</evidence>
<keyword evidence="8" id="KW-0915">Sodium</keyword>
<dbReference type="PROSITE" id="PS50283">
    <property type="entry name" value="NA_SOLUT_SYMP_3"/>
    <property type="match status" value="1"/>
</dbReference>
<dbReference type="EMBL" id="UGLJ01000002">
    <property type="protein sequence ID" value="STT95262.1"/>
    <property type="molecule type" value="Genomic_DNA"/>
</dbReference>
<keyword evidence="5 12" id="KW-0812">Transmembrane</keyword>
<protein>
    <submittedName>
        <fullName evidence="13">Sodium/panthothenate symporter</fullName>
    </submittedName>
</protein>
<evidence type="ECO:0000256" key="5">
    <source>
        <dbReference type="ARBA" id="ARBA00022692"/>
    </source>
</evidence>
<evidence type="ECO:0000256" key="9">
    <source>
        <dbReference type="ARBA" id="ARBA00023136"/>
    </source>
</evidence>
<keyword evidence="10" id="KW-0406">Ion transport</keyword>
<dbReference type="InterPro" id="IPR018212">
    <property type="entry name" value="Na/solute_symporter_CS"/>
</dbReference>
<dbReference type="AlphaFoldDB" id="A0A377Y433"/>
<keyword evidence="9 12" id="KW-0472">Membrane</keyword>
<keyword evidence="3" id="KW-0813">Transport</keyword>
<dbReference type="GO" id="GO:0015081">
    <property type="term" value="F:sodium ion transmembrane transporter activity"/>
    <property type="evidence" value="ECO:0007669"/>
    <property type="project" value="InterPro"/>
</dbReference>
<dbReference type="GO" id="GO:0015293">
    <property type="term" value="F:symporter activity"/>
    <property type="evidence" value="ECO:0007669"/>
    <property type="project" value="UniProtKB-KW"/>
</dbReference>
<dbReference type="Pfam" id="PF00474">
    <property type="entry name" value="SSF"/>
    <property type="match status" value="1"/>
</dbReference>
<feature type="transmembrane region" description="Helical" evidence="12">
    <location>
        <begin position="178"/>
        <end position="195"/>
    </location>
</feature>
<evidence type="ECO:0000256" key="11">
    <source>
        <dbReference type="RuleBase" id="RU362091"/>
    </source>
</evidence>
<feature type="transmembrane region" description="Helical" evidence="12">
    <location>
        <begin position="46"/>
        <end position="70"/>
    </location>
</feature>
<evidence type="ECO:0000313" key="13">
    <source>
        <dbReference type="EMBL" id="STT95262.1"/>
    </source>
</evidence>
<keyword evidence="10" id="KW-0739">Sodium transport</keyword>
<feature type="transmembrane region" description="Helical" evidence="12">
    <location>
        <begin position="82"/>
        <end position="107"/>
    </location>
</feature>
<organism evidence="13 14">
    <name type="scientific">Klebsiella pneumoniae</name>
    <dbReference type="NCBI Taxonomy" id="573"/>
    <lineage>
        <taxon>Bacteria</taxon>
        <taxon>Pseudomonadati</taxon>
        <taxon>Pseudomonadota</taxon>
        <taxon>Gammaproteobacteria</taxon>
        <taxon>Enterobacterales</taxon>
        <taxon>Enterobacteriaceae</taxon>
        <taxon>Klebsiella/Raoultella group</taxon>
        <taxon>Klebsiella</taxon>
        <taxon>Klebsiella pneumoniae complex</taxon>
    </lineage>
</organism>
<evidence type="ECO:0000256" key="3">
    <source>
        <dbReference type="ARBA" id="ARBA00022448"/>
    </source>
</evidence>
<dbReference type="PROSITE" id="PS00457">
    <property type="entry name" value="NA_SOLUT_SYMP_2"/>
    <property type="match status" value="1"/>
</dbReference>
<dbReference type="GO" id="GO:0005886">
    <property type="term" value="C:plasma membrane"/>
    <property type="evidence" value="ECO:0007669"/>
    <property type="project" value="TreeGrafter"/>
</dbReference>
<name>A0A377Y433_KLEPN</name>
<reference evidence="13 14" key="1">
    <citation type="submission" date="2018-06" db="EMBL/GenBank/DDBJ databases">
        <authorList>
            <consortium name="Pathogen Informatics"/>
            <person name="Doyle S."/>
        </authorList>
    </citation>
    <scope>NUCLEOTIDE SEQUENCE [LARGE SCALE GENOMIC DNA]</scope>
    <source>
        <strain evidence="13 14">NCTC5052</strain>
    </source>
</reference>
<evidence type="ECO:0000256" key="4">
    <source>
        <dbReference type="ARBA" id="ARBA00022475"/>
    </source>
</evidence>
<dbReference type="GO" id="GO:0015233">
    <property type="term" value="F:pantothenate transmembrane transporter activity"/>
    <property type="evidence" value="ECO:0007669"/>
    <property type="project" value="InterPro"/>
</dbReference>
<dbReference type="Proteomes" id="UP000254103">
    <property type="component" value="Unassembled WGS sequence"/>
</dbReference>
<proteinExistence type="inferred from homology"/>
<dbReference type="PANTHER" id="PTHR48086:SF4">
    <property type="entry name" value="SODIUM_PANTOTHENATE SYMPORTER"/>
    <property type="match status" value="1"/>
</dbReference>
<dbReference type="PANTHER" id="PTHR48086">
    <property type="entry name" value="SODIUM/PROLINE SYMPORTER-RELATED"/>
    <property type="match status" value="1"/>
</dbReference>
<evidence type="ECO:0000256" key="6">
    <source>
        <dbReference type="ARBA" id="ARBA00022847"/>
    </source>
</evidence>
<evidence type="ECO:0000256" key="10">
    <source>
        <dbReference type="ARBA" id="ARBA00023201"/>
    </source>
</evidence>
<feature type="transmembrane region" description="Helical" evidence="12">
    <location>
        <begin position="232"/>
        <end position="251"/>
    </location>
</feature>
<sequence>MLIGTIVLLVGVIHAAGGVGHAVETLQSIDVKLVSPQGAEDILSPTFMASFWVLVCFGVIGLPHTAVRCISYKDSKAVHRGIIIGTIVVAILMFGMHLAGALGRAVIPDLTVPDLVIPTLMVKVLPPFAAGIFLAAPMAAIMSTINAQLLQSSATIIKDLYLNWRPDQSTNEKRLKRMSAGITLLLGVLLLLAAWRPPEMIIWLNLLAFGGLEAVFLWPLVLGLYWERANAAGALSAMIVGGVLYAVLATLKVQFLGFHPIVPALLLSLLAFVAGNRFGRPAPQPPILTTDK</sequence>
<dbReference type="InterPro" id="IPR001734">
    <property type="entry name" value="Na/solute_symporter"/>
</dbReference>
<dbReference type="NCBIfam" id="TIGR00813">
    <property type="entry name" value="sss"/>
    <property type="match status" value="1"/>
</dbReference>
<keyword evidence="6" id="KW-0769">Symport</keyword>
<feature type="transmembrane region" description="Helical" evidence="12">
    <location>
        <begin position="257"/>
        <end position="275"/>
    </location>
</feature>